<gene>
    <name evidence="1" type="ORF">OPV22_027577</name>
</gene>
<protein>
    <submittedName>
        <fullName evidence="1">Uncharacterized protein</fullName>
    </submittedName>
</protein>
<accession>A0AAV8Q085</accession>
<name>A0AAV8Q085_ENSVE</name>
<comment type="caution">
    <text evidence="1">The sequence shown here is derived from an EMBL/GenBank/DDBJ whole genome shotgun (WGS) entry which is preliminary data.</text>
</comment>
<organism evidence="1 2">
    <name type="scientific">Ensete ventricosum</name>
    <name type="common">Abyssinian banana</name>
    <name type="synonym">Musa ensete</name>
    <dbReference type="NCBI Taxonomy" id="4639"/>
    <lineage>
        <taxon>Eukaryota</taxon>
        <taxon>Viridiplantae</taxon>
        <taxon>Streptophyta</taxon>
        <taxon>Embryophyta</taxon>
        <taxon>Tracheophyta</taxon>
        <taxon>Spermatophyta</taxon>
        <taxon>Magnoliopsida</taxon>
        <taxon>Liliopsida</taxon>
        <taxon>Zingiberales</taxon>
        <taxon>Musaceae</taxon>
        <taxon>Ensete</taxon>
    </lineage>
</organism>
<dbReference type="Proteomes" id="UP001222027">
    <property type="component" value="Unassembled WGS sequence"/>
</dbReference>
<keyword evidence="2" id="KW-1185">Reference proteome</keyword>
<evidence type="ECO:0000313" key="2">
    <source>
        <dbReference type="Proteomes" id="UP001222027"/>
    </source>
</evidence>
<dbReference type="EMBL" id="JAQQAF010000008">
    <property type="protein sequence ID" value="KAJ8465025.1"/>
    <property type="molecule type" value="Genomic_DNA"/>
</dbReference>
<dbReference type="AlphaFoldDB" id="A0AAV8Q085"/>
<evidence type="ECO:0000313" key="1">
    <source>
        <dbReference type="EMBL" id="KAJ8465025.1"/>
    </source>
</evidence>
<reference evidence="1 2" key="1">
    <citation type="submission" date="2022-12" db="EMBL/GenBank/DDBJ databases">
        <title>Chromosome-scale assembly of the Ensete ventricosum genome.</title>
        <authorList>
            <person name="Dussert Y."/>
            <person name="Stocks J."/>
            <person name="Wendawek A."/>
            <person name="Woldeyes F."/>
            <person name="Nichols R.A."/>
            <person name="Borrell J.S."/>
        </authorList>
    </citation>
    <scope>NUCLEOTIDE SEQUENCE [LARGE SCALE GENOMIC DNA]</scope>
    <source>
        <strain evidence="2">cv. Maze</strain>
        <tissue evidence="1">Seeds</tissue>
    </source>
</reference>
<sequence>MPQASMGDQRTCQIAQGDYRREQGLKIHSPIPSADLFGHSTADPGLVVTAADIINHISFQGLCLFRNVLEVFCKLCSHL</sequence>
<proteinExistence type="predicted"/>